<dbReference type="Gene3D" id="3.30.450.20">
    <property type="entry name" value="PAS domain"/>
    <property type="match status" value="1"/>
</dbReference>
<evidence type="ECO:0000259" key="7">
    <source>
        <dbReference type="PROSITE" id="PS50112"/>
    </source>
</evidence>
<keyword evidence="10" id="KW-1185">Reference proteome</keyword>
<name>A0ABQ9TVD6_SAGOE</name>
<dbReference type="PANTHER" id="PTHR23043">
    <property type="entry name" value="HYPOXIA-INDUCIBLE FACTOR 1 ALPHA"/>
    <property type="match status" value="1"/>
</dbReference>
<accession>A0ABQ9TVD6</accession>
<feature type="domain" description="PAS" evidence="7">
    <location>
        <begin position="147"/>
        <end position="211"/>
    </location>
</feature>
<dbReference type="SUPFAM" id="SSF47459">
    <property type="entry name" value="HLH, helix-loop-helix DNA-binding domain"/>
    <property type="match status" value="1"/>
</dbReference>
<dbReference type="InterPro" id="IPR000014">
    <property type="entry name" value="PAS"/>
</dbReference>
<sequence length="298" mass="31920">MGWQDHSVALAGPENAANSPRPHIEAYTASAQPSTSPGPTWQCPTGSFGALVFPESPPVNAAHALRSATELRKEKSRDAARSRRSQETEVLYQLAHTLPFARGVSAHLDKASIMRLTISYLRMHRLCAAGEWNQVGAGGEPLDACYLKALEGFVMVLTAEGDMAYLSENVSKHLGLSQLELIGHSIFDFIHPCDQEELQDALTPQQTLSRRKAEAPPTERCFSLRMKSTLTSRGRTLNLKAATWKVRGAQLEMGKDAGGARAAGAGCEHRKISKGAGVLASPGLGTLQGSLRSGLVGP</sequence>
<protein>
    <submittedName>
        <fullName evidence="9">Hypoxia-inducible factor 3-alpha</fullName>
    </submittedName>
</protein>
<dbReference type="Proteomes" id="UP001266305">
    <property type="component" value="Unassembled WGS sequence"/>
</dbReference>
<evidence type="ECO:0000256" key="3">
    <source>
        <dbReference type="ARBA" id="ARBA00023015"/>
    </source>
</evidence>
<keyword evidence="2" id="KW-0677">Repeat</keyword>
<dbReference type="CDD" id="cd19729">
    <property type="entry name" value="bHLH-PAS_HIF3a_PASD7"/>
    <property type="match status" value="1"/>
</dbReference>
<dbReference type="InterPro" id="IPR011598">
    <property type="entry name" value="bHLH_dom"/>
</dbReference>
<evidence type="ECO:0000256" key="2">
    <source>
        <dbReference type="ARBA" id="ARBA00022737"/>
    </source>
</evidence>
<dbReference type="InterPro" id="IPR013767">
    <property type="entry name" value="PAS_fold"/>
</dbReference>
<dbReference type="Pfam" id="PF23171">
    <property type="entry name" value="bHLH_HIF1A"/>
    <property type="match status" value="1"/>
</dbReference>
<reference evidence="9 10" key="1">
    <citation type="submission" date="2023-05" db="EMBL/GenBank/DDBJ databases">
        <title>B98-5 Cell Line De Novo Hybrid Assembly: An Optical Mapping Approach.</title>
        <authorList>
            <person name="Kananen K."/>
            <person name="Auerbach J.A."/>
            <person name="Kautto E."/>
            <person name="Blachly J.S."/>
        </authorList>
    </citation>
    <scope>NUCLEOTIDE SEQUENCE [LARGE SCALE GENOMIC DNA]</scope>
    <source>
        <strain evidence="9">B95-8</strain>
        <tissue evidence="9">Cell line</tissue>
    </source>
</reference>
<evidence type="ECO:0000256" key="1">
    <source>
        <dbReference type="ARBA" id="ARBA00004123"/>
    </source>
</evidence>
<dbReference type="SMART" id="SM00353">
    <property type="entry name" value="HLH"/>
    <property type="match status" value="1"/>
</dbReference>
<keyword evidence="5" id="KW-0539">Nucleus</keyword>
<dbReference type="CDD" id="cd00130">
    <property type="entry name" value="PAS"/>
    <property type="match status" value="1"/>
</dbReference>
<keyword evidence="4" id="KW-0804">Transcription</keyword>
<dbReference type="Gene3D" id="4.10.280.10">
    <property type="entry name" value="Helix-loop-helix DNA-binding domain"/>
    <property type="match status" value="1"/>
</dbReference>
<keyword evidence="3" id="KW-0805">Transcription regulation</keyword>
<dbReference type="SUPFAM" id="SSF55785">
    <property type="entry name" value="PYP-like sensor domain (PAS domain)"/>
    <property type="match status" value="1"/>
</dbReference>
<dbReference type="PANTHER" id="PTHR23043:SF18">
    <property type="entry name" value="HYPOXIA-INDUCIBLE FACTOR 3-ALPHA"/>
    <property type="match status" value="1"/>
</dbReference>
<feature type="compositionally biased region" description="Polar residues" evidence="6">
    <location>
        <begin position="29"/>
        <end position="41"/>
    </location>
</feature>
<feature type="domain" description="BHLH" evidence="8">
    <location>
        <begin position="71"/>
        <end position="124"/>
    </location>
</feature>
<evidence type="ECO:0000256" key="6">
    <source>
        <dbReference type="SAM" id="MobiDB-lite"/>
    </source>
</evidence>
<comment type="subcellular location">
    <subcellularLocation>
        <location evidence="1">Nucleus</location>
    </subcellularLocation>
</comment>
<dbReference type="EMBL" id="JASSZA010000019">
    <property type="protein sequence ID" value="KAK2088739.1"/>
    <property type="molecule type" value="Genomic_DNA"/>
</dbReference>
<dbReference type="SMART" id="SM00091">
    <property type="entry name" value="PAS"/>
    <property type="match status" value="1"/>
</dbReference>
<organism evidence="9 10">
    <name type="scientific">Saguinus oedipus</name>
    <name type="common">Cotton-top tamarin</name>
    <name type="synonym">Oedipomidas oedipus</name>
    <dbReference type="NCBI Taxonomy" id="9490"/>
    <lineage>
        <taxon>Eukaryota</taxon>
        <taxon>Metazoa</taxon>
        <taxon>Chordata</taxon>
        <taxon>Craniata</taxon>
        <taxon>Vertebrata</taxon>
        <taxon>Euteleostomi</taxon>
        <taxon>Mammalia</taxon>
        <taxon>Eutheria</taxon>
        <taxon>Euarchontoglires</taxon>
        <taxon>Primates</taxon>
        <taxon>Haplorrhini</taxon>
        <taxon>Platyrrhini</taxon>
        <taxon>Cebidae</taxon>
        <taxon>Callitrichinae</taxon>
        <taxon>Saguinus</taxon>
    </lineage>
</organism>
<evidence type="ECO:0000259" key="8">
    <source>
        <dbReference type="PROSITE" id="PS50888"/>
    </source>
</evidence>
<dbReference type="InterPro" id="IPR035965">
    <property type="entry name" value="PAS-like_dom_sf"/>
</dbReference>
<proteinExistence type="predicted"/>
<dbReference type="InterPro" id="IPR036638">
    <property type="entry name" value="HLH_DNA-bd_sf"/>
</dbReference>
<evidence type="ECO:0000256" key="4">
    <source>
        <dbReference type="ARBA" id="ARBA00023163"/>
    </source>
</evidence>
<gene>
    <name evidence="9" type="primary">HIF3A</name>
    <name evidence="9" type="ORF">P7K49_034646</name>
</gene>
<dbReference type="Pfam" id="PF00989">
    <property type="entry name" value="PAS"/>
    <property type="match status" value="1"/>
</dbReference>
<evidence type="ECO:0000256" key="5">
    <source>
        <dbReference type="ARBA" id="ARBA00023242"/>
    </source>
</evidence>
<evidence type="ECO:0000313" key="9">
    <source>
        <dbReference type="EMBL" id="KAK2088739.1"/>
    </source>
</evidence>
<dbReference type="PROSITE" id="PS50888">
    <property type="entry name" value="BHLH"/>
    <property type="match status" value="1"/>
</dbReference>
<dbReference type="PROSITE" id="PS50112">
    <property type="entry name" value="PAS"/>
    <property type="match status" value="1"/>
</dbReference>
<evidence type="ECO:0000313" key="10">
    <source>
        <dbReference type="Proteomes" id="UP001266305"/>
    </source>
</evidence>
<comment type="caution">
    <text evidence="9">The sequence shown here is derived from an EMBL/GenBank/DDBJ whole genome shotgun (WGS) entry which is preliminary data.</text>
</comment>
<feature type="region of interest" description="Disordered" evidence="6">
    <location>
        <begin position="1"/>
        <end position="41"/>
    </location>
</feature>